<keyword evidence="2 5" id="KW-0812">Transmembrane</keyword>
<feature type="transmembrane region" description="Helical" evidence="5">
    <location>
        <begin position="67"/>
        <end position="87"/>
    </location>
</feature>
<evidence type="ECO:0000256" key="2">
    <source>
        <dbReference type="ARBA" id="ARBA00022692"/>
    </source>
</evidence>
<protein>
    <submittedName>
        <fullName evidence="6">Uncharacterized protein</fullName>
    </submittedName>
</protein>
<keyword evidence="3 5" id="KW-1133">Transmembrane helix</keyword>
<feature type="transmembrane region" description="Helical" evidence="5">
    <location>
        <begin position="37"/>
        <end position="61"/>
    </location>
</feature>
<feature type="transmembrane region" description="Helical" evidence="5">
    <location>
        <begin position="173"/>
        <end position="190"/>
    </location>
</feature>
<dbReference type="PANTHER" id="PTHR23501:SF6">
    <property type="entry name" value="MULTIDRUG TRANSPORTER, PUTATIVE (AFU_ORTHOLOGUE AFUA_3G14560)-RELATED"/>
    <property type="match status" value="1"/>
</dbReference>
<dbReference type="SUPFAM" id="SSF103473">
    <property type="entry name" value="MFS general substrate transporter"/>
    <property type="match status" value="1"/>
</dbReference>
<dbReference type="InterPro" id="IPR036259">
    <property type="entry name" value="MFS_trans_sf"/>
</dbReference>
<evidence type="ECO:0000313" key="6">
    <source>
        <dbReference type="EMBL" id="KAK7457892.1"/>
    </source>
</evidence>
<sequence length="277" mass="29514">MTLQVPLILVATAFSFFYVEDKAEGKMLLYPLKDVDFLGSLLFSATLVPLLVAGASIAHVFQHPTTASVALITVGICISIISGIRFFQVEMKAQNPIIPLNLMRNRTVIALCAMNFCGAMGYQSALYLLPIILISVQNQSVPSAGMHLVPVTVVAALGSLIVGAYISKSQKYLLFLLLGGGLLVLGPMLLTYDSISDLNAGAFIAELVGFFAVAMGSQITNALTLVAIMVQQDSTQLATCTGLLSRGTVSSTSEVLDERHHVGTLDNGSNDRIWIFG</sequence>
<evidence type="ECO:0000256" key="5">
    <source>
        <dbReference type="SAM" id="Phobius"/>
    </source>
</evidence>
<organism evidence="6 7">
    <name type="scientific">Marasmiellus scandens</name>
    <dbReference type="NCBI Taxonomy" id="2682957"/>
    <lineage>
        <taxon>Eukaryota</taxon>
        <taxon>Fungi</taxon>
        <taxon>Dikarya</taxon>
        <taxon>Basidiomycota</taxon>
        <taxon>Agaricomycotina</taxon>
        <taxon>Agaricomycetes</taxon>
        <taxon>Agaricomycetidae</taxon>
        <taxon>Agaricales</taxon>
        <taxon>Marasmiineae</taxon>
        <taxon>Omphalotaceae</taxon>
        <taxon>Marasmiellus</taxon>
    </lineage>
</organism>
<evidence type="ECO:0000256" key="4">
    <source>
        <dbReference type="ARBA" id="ARBA00023136"/>
    </source>
</evidence>
<feature type="transmembrane region" description="Helical" evidence="5">
    <location>
        <begin position="148"/>
        <end position="166"/>
    </location>
</feature>
<keyword evidence="7" id="KW-1185">Reference proteome</keyword>
<name>A0ABR1JDE2_9AGAR</name>
<evidence type="ECO:0000256" key="1">
    <source>
        <dbReference type="ARBA" id="ARBA00004141"/>
    </source>
</evidence>
<comment type="subcellular location">
    <subcellularLocation>
        <location evidence="1">Membrane</location>
        <topology evidence="1">Multi-pass membrane protein</topology>
    </subcellularLocation>
</comment>
<proteinExistence type="predicted"/>
<reference evidence="6 7" key="1">
    <citation type="submission" date="2024-01" db="EMBL/GenBank/DDBJ databases">
        <title>A draft genome for the cacao thread blight pathogen Marasmiellus scandens.</title>
        <authorList>
            <person name="Baruah I.K."/>
            <person name="Leung J."/>
            <person name="Bukari Y."/>
            <person name="Amoako-Attah I."/>
            <person name="Meinhardt L.W."/>
            <person name="Bailey B.A."/>
            <person name="Cohen S.P."/>
        </authorList>
    </citation>
    <scope>NUCLEOTIDE SEQUENCE [LARGE SCALE GENOMIC DNA]</scope>
    <source>
        <strain evidence="6 7">GH-19</strain>
    </source>
</reference>
<dbReference type="PANTHER" id="PTHR23501">
    <property type="entry name" value="MAJOR FACILITATOR SUPERFAMILY"/>
    <property type="match status" value="1"/>
</dbReference>
<comment type="caution">
    <text evidence="6">The sequence shown here is derived from an EMBL/GenBank/DDBJ whole genome shotgun (WGS) entry which is preliminary data.</text>
</comment>
<feature type="transmembrane region" description="Helical" evidence="5">
    <location>
        <begin position="108"/>
        <end position="136"/>
    </location>
</feature>
<evidence type="ECO:0000313" key="7">
    <source>
        <dbReference type="Proteomes" id="UP001498398"/>
    </source>
</evidence>
<dbReference type="EMBL" id="JBANRG010000019">
    <property type="protein sequence ID" value="KAK7457892.1"/>
    <property type="molecule type" value="Genomic_DNA"/>
</dbReference>
<keyword evidence="4 5" id="KW-0472">Membrane</keyword>
<feature type="transmembrane region" description="Helical" evidence="5">
    <location>
        <begin position="202"/>
        <end position="228"/>
    </location>
</feature>
<dbReference type="Proteomes" id="UP001498398">
    <property type="component" value="Unassembled WGS sequence"/>
</dbReference>
<accession>A0ABR1JDE2</accession>
<gene>
    <name evidence="6" type="ORF">VKT23_010239</name>
</gene>
<evidence type="ECO:0000256" key="3">
    <source>
        <dbReference type="ARBA" id="ARBA00022989"/>
    </source>
</evidence>
<dbReference type="Gene3D" id="1.20.1250.20">
    <property type="entry name" value="MFS general substrate transporter like domains"/>
    <property type="match status" value="1"/>
</dbReference>